<dbReference type="AlphaFoldDB" id="A0A517NWR8"/>
<dbReference type="EMBL" id="CP036526">
    <property type="protein sequence ID" value="QDT11561.1"/>
    <property type="molecule type" value="Genomic_DNA"/>
</dbReference>
<organism evidence="1 2">
    <name type="scientific">Stieleria marina</name>
    <dbReference type="NCBI Taxonomy" id="1930275"/>
    <lineage>
        <taxon>Bacteria</taxon>
        <taxon>Pseudomonadati</taxon>
        <taxon>Planctomycetota</taxon>
        <taxon>Planctomycetia</taxon>
        <taxon>Pirellulales</taxon>
        <taxon>Pirellulaceae</taxon>
        <taxon>Stieleria</taxon>
    </lineage>
</organism>
<name>A0A517NWR8_9BACT</name>
<proteinExistence type="predicted"/>
<keyword evidence="2" id="KW-1185">Reference proteome</keyword>
<dbReference type="Proteomes" id="UP000319817">
    <property type="component" value="Chromosome"/>
</dbReference>
<evidence type="ECO:0000313" key="1">
    <source>
        <dbReference type="EMBL" id="QDT11561.1"/>
    </source>
</evidence>
<protein>
    <submittedName>
        <fullName evidence="1">Uncharacterized protein</fullName>
    </submittedName>
</protein>
<sequence>MYQAIPIDSVAARPVNSILVKRTSQLLEIAFPDLDWLHNCGSVLLVDRGNEHPEWALITGRIAAKQTVAWQALLRLVGARNSRTGKQRVHWCAPVF</sequence>
<gene>
    <name evidence="1" type="ORF">K239x_35600</name>
</gene>
<reference evidence="1 2" key="1">
    <citation type="submission" date="2019-02" db="EMBL/GenBank/DDBJ databases">
        <title>Deep-cultivation of Planctomycetes and their phenomic and genomic characterization uncovers novel biology.</title>
        <authorList>
            <person name="Wiegand S."/>
            <person name="Jogler M."/>
            <person name="Boedeker C."/>
            <person name="Pinto D."/>
            <person name="Vollmers J."/>
            <person name="Rivas-Marin E."/>
            <person name="Kohn T."/>
            <person name="Peeters S.H."/>
            <person name="Heuer A."/>
            <person name="Rast P."/>
            <person name="Oberbeckmann S."/>
            <person name="Bunk B."/>
            <person name="Jeske O."/>
            <person name="Meyerdierks A."/>
            <person name="Storesund J.E."/>
            <person name="Kallscheuer N."/>
            <person name="Luecker S."/>
            <person name="Lage O.M."/>
            <person name="Pohl T."/>
            <person name="Merkel B.J."/>
            <person name="Hornburger P."/>
            <person name="Mueller R.-W."/>
            <person name="Bruemmer F."/>
            <person name="Labrenz M."/>
            <person name="Spormann A.M."/>
            <person name="Op den Camp H."/>
            <person name="Overmann J."/>
            <person name="Amann R."/>
            <person name="Jetten M.S.M."/>
            <person name="Mascher T."/>
            <person name="Medema M.H."/>
            <person name="Devos D.P."/>
            <person name="Kaster A.-K."/>
            <person name="Ovreas L."/>
            <person name="Rohde M."/>
            <person name="Galperin M.Y."/>
            <person name="Jogler C."/>
        </authorList>
    </citation>
    <scope>NUCLEOTIDE SEQUENCE [LARGE SCALE GENOMIC DNA]</scope>
    <source>
        <strain evidence="1 2">K23_9</strain>
    </source>
</reference>
<accession>A0A517NWR8</accession>
<evidence type="ECO:0000313" key="2">
    <source>
        <dbReference type="Proteomes" id="UP000319817"/>
    </source>
</evidence>